<feature type="compositionally biased region" description="Basic and acidic residues" evidence="1">
    <location>
        <begin position="1"/>
        <end position="15"/>
    </location>
</feature>
<sequence>DIPQLIDHDMMDRCRGNNSTSPATPPKGPREIRLSAVYDAGLDRGLELWWAAELGFTRRPDIA</sequence>
<comment type="caution">
    <text evidence="2">The sequence shown here is derived from an EMBL/GenBank/DDBJ whole genome shotgun (WGS) entry which is preliminary data.</text>
</comment>
<proteinExistence type="predicted"/>
<gene>
    <name evidence="2" type="ORF">KI387_022073</name>
</gene>
<keyword evidence="3" id="KW-1185">Reference proteome</keyword>
<reference evidence="2 3" key="1">
    <citation type="journal article" date="2021" name="Nat. Plants">
        <title>The Taxus genome provides insights into paclitaxel biosynthesis.</title>
        <authorList>
            <person name="Xiong X."/>
            <person name="Gou J."/>
            <person name="Liao Q."/>
            <person name="Li Y."/>
            <person name="Zhou Q."/>
            <person name="Bi G."/>
            <person name="Li C."/>
            <person name="Du R."/>
            <person name="Wang X."/>
            <person name="Sun T."/>
            <person name="Guo L."/>
            <person name="Liang H."/>
            <person name="Lu P."/>
            <person name="Wu Y."/>
            <person name="Zhang Z."/>
            <person name="Ro D.K."/>
            <person name="Shang Y."/>
            <person name="Huang S."/>
            <person name="Yan J."/>
        </authorList>
    </citation>
    <scope>NUCLEOTIDE SEQUENCE [LARGE SCALE GENOMIC DNA]</scope>
    <source>
        <strain evidence="2">Ta-2019</strain>
    </source>
</reference>
<feature type="non-terminal residue" evidence="2">
    <location>
        <position position="1"/>
    </location>
</feature>
<evidence type="ECO:0000256" key="1">
    <source>
        <dbReference type="SAM" id="MobiDB-lite"/>
    </source>
</evidence>
<feature type="non-terminal residue" evidence="2">
    <location>
        <position position="63"/>
    </location>
</feature>
<dbReference type="Proteomes" id="UP000824469">
    <property type="component" value="Unassembled WGS sequence"/>
</dbReference>
<accession>A0AA38GBN1</accession>
<name>A0AA38GBN1_TAXCH</name>
<feature type="region of interest" description="Disordered" evidence="1">
    <location>
        <begin position="1"/>
        <end position="30"/>
    </location>
</feature>
<dbReference type="EMBL" id="JAHRHJ020000004">
    <property type="protein sequence ID" value="KAH9320304.1"/>
    <property type="molecule type" value="Genomic_DNA"/>
</dbReference>
<protein>
    <submittedName>
        <fullName evidence="2">Uncharacterized protein</fullName>
    </submittedName>
</protein>
<organism evidence="2 3">
    <name type="scientific">Taxus chinensis</name>
    <name type="common">Chinese yew</name>
    <name type="synonym">Taxus wallichiana var. chinensis</name>
    <dbReference type="NCBI Taxonomy" id="29808"/>
    <lineage>
        <taxon>Eukaryota</taxon>
        <taxon>Viridiplantae</taxon>
        <taxon>Streptophyta</taxon>
        <taxon>Embryophyta</taxon>
        <taxon>Tracheophyta</taxon>
        <taxon>Spermatophyta</taxon>
        <taxon>Pinopsida</taxon>
        <taxon>Pinidae</taxon>
        <taxon>Conifers II</taxon>
        <taxon>Cupressales</taxon>
        <taxon>Taxaceae</taxon>
        <taxon>Taxus</taxon>
    </lineage>
</organism>
<dbReference type="AlphaFoldDB" id="A0AA38GBN1"/>
<evidence type="ECO:0000313" key="3">
    <source>
        <dbReference type="Proteomes" id="UP000824469"/>
    </source>
</evidence>
<evidence type="ECO:0000313" key="2">
    <source>
        <dbReference type="EMBL" id="KAH9320304.1"/>
    </source>
</evidence>